<evidence type="ECO:0000313" key="1">
    <source>
        <dbReference type="Proteomes" id="UP000887579"/>
    </source>
</evidence>
<sequence>MSQLLGSALPEHVVAAVRNQLGVNVPQLYIENYSETTQVLFTIVVYARIFGLEPLLSQISVQDSARLLNEFNAKIDHLVTRNNLVRIQSDAIIVVSGIPEHNTTHAESACQFAWELIHVLRSFCDATTAELSIKIGIGIGTISAGIVGANKWHYEIIGDALNTAMKMEQKANPGCIILSNKTAEAVKSTFGSEKFDENSKRLIPTARVASNIPNTLLFPNHRRFSLSTIPQAVNRLLLASTVTPVPGQKSDSMVVSMNVGEKTLLQGRRKK</sequence>
<evidence type="ECO:0000313" key="2">
    <source>
        <dbReference type="WBParaSite" id="ES5_v2.g14784.t1"/>
    </source>
</evidence>
<accession>A0AC34FCA5</accession>
<organism evidence="1 2">
    <name type="scientific">Panagrolaimus sp. ES5</name>
    <dbReference type="NCBI Taxonomy" id="591445"/>
    <lineage>
        <taxon>Eukaryota</taxon>
        <taxon>Metazoa</taxon>
        <taxon>Ecdysozoa</taxon>
        <taxon>Nematoda</taxon>
        <taxon>Chromadorea</taxon>
        <taxon>Rhabditida</taxon>
        <taxon>Tylenchina</taxon>
        <taxon>Panagrolaimomorpha</taxon>
        <taxon>Panagrolaimoidea</taxon>
        <taxon>Panagrolaimidae</taxon>
        <taxon>Panagrolaimus</taxon>
    </lineage>
</organism>
<dbReference type="Proteomes" id="UP000887579">
    <property type="component" value="Unplaced"/>
</dbReference>
<protein>
    <submittedName>
        <fullName evidence="2">Guanylate cyclase domain-containing protein</fullName>
    </submittedName>
</protein>
<name>A0AC34FCA5_9BILA</name>
<proteinExistence type="predicted"/>
<reference evidence="2" key="1">
    <citation type="submission" date="2022-11" db="UniProtKB">
        <authorList>
            <consortium name="WormBaseParasite"/>
        </authorList>
    </citation>
    <scope>IDENTIFICATION</scope>
</reference>
<dbReference type="WBParaSite" id="ES5_v2.g14784.t1">
    <property type="protein sequence ID" value="ES5_v2.g14784.t1"/>
    <property type="gene ID" value="ES5_v2.g14784"/>
</dbReference>